<evidence type="ECO:0000256" key="3">
    <source>
        <dbReference type="ARBA" id="ARBA00011984"/>
    </source>
</evidence>
<keyword evidence="7" id="KW-0449">Lipoprotein</keyword>
<dbReference type="InterPro" id="IPR001806">
    <property type="entry name" value="Small_GTPase"/>
</dbReference>
<sequence length="226" mass="25201">MVEVDFKERDEVCSQGLGVSICNSQQGQAPLRPQATQIKTYSWDNAQVILVGNKCDMEEERVVPTEKGRLLAEQLALLIPSASLYSQTLCMGNSQLLRILINELRKRLPSGPTNEDYSRNLTISNTLPVPPQTLPFAIRQSNNGESIFVMFIKEKQYAGGSLKLRFDFFEASAKENISVRQAFERLVDAICDKMSDSMDTDPSMLGSSKNTRLSDTPPLLQQNCSC</sequence>
<organism evidence="9 10">
    <name type="scientific">Saguinus oedipus</name>
    <name type="common">Cotton-top tamarin</name>
    <name type="synonym">Oedipomidas oedipus</name>
    <dbReference type="NCBI Taxonomy" id="9490"/>
    <lineage>
        <taxon>Eukaryota</taxon>
        <taxon>Metazoa</taxon>
        <taxon>Chordata</taxon>
        <taxon>Craniata</taxon>
        <taxon>Vertebrata</taxon>
        <taxon>Euteleostomi</taxon>
        <taxon>Mammalia</taxon>
        <taxon>Eutheria</taxon>
        <taxon>Euarchontoglires</taxon>
        <taxon>Primates</taxon>
        <taxon>Haplorrhini</taxon>
        <taxon>Platyrrhini</taxon>
        <taxon>Cebidae</taxon>
        <taxon>Callitrichinae</taxon>
        <taxon>Saguinus</taxon>
    </lineage>
</organism>
<keyword evidence="5" id="KW-0378">Hydrolase</keyword>
<evidence type="ECO:0000256" key="4">
    <source>
        <dbReference type="ARBA" id="ARBA00022741"/>
    </source>
</evidence>
<proteinExistence type="inferred from homology"/>
<accession>A0ABQ9VDE4</accession>
<dbReference type="EMBL" id="JASSZA010000007">
    <property type="protein sequence ID" value="KAK2107375.1"/>
    <property type="molecule type" value="Genomic_DNA"/>
</dbReference>
<protein>
    <recommendedName>
        <fullName evidence="3">small monomeric GTPase</fullName>
        <ecNumber evidence="3">3.6.5.2</ecNumber>
    </recommendedName>
</protein>
<comment type="similarity">
    <text evidence="2">Belongs to the small GTPase superfamily. Rab family.</text>
</comment>
<evidence type="ECO:0000256" key="7">
    <source>
        <dbReference type="ARBA" id="ARBA00023289"/>
    </source>
</evidence>
<gene>
    <name evidence="9" type="ORF">P7K49_016889</name>
</gene>
<dbReference type="SUPFAM" id="SSF52540">
    <property type="entry name" value="P-loop containing nucleoside triphosphate hydrolases"/>
    <property type="match status" value="1"/>
</dbReference>
<keyword evidence="4" id="KW-0547">Nucleotide-binding</keyword>
<evidence type="ECO:0000256" key="5">
    <source>
        <dbReference type="ARBA" id="ARBA00022801"/>
    </source>
</evidence>
<dbReference type="Pfam" id="PF00071">
    <property type="entry name" value="Ras"/>
    <property type="match status" value="1"/>
</dbReference>
<evidence type="ECO:0000256" key="6">
    <source>
        <dbReference type="ARBA" id="ARBA00023134"/>
    </source>
</evidence>
<keyword evidence="6" id="KW-0342">GTP-binding</keyword>
<dbReference type="InterPro" id="IPR050305">
    <property type="entry name" value="Small_GTPase_Rab"/>
</dbReference>
<reference evidence="9 10" key="1">
    <citation type="submission" date="2023-05" db="EMBL/GenBank/DDBJ databases">
        <title>B98-5 Cell Line De Novo Hybrid Assembly: An Optical Mapping Approach.</title>
        <authorList>
            <person name="Kananen K."/>
            <person name="Auerbach J.A."/>
            <person name="Kautto E."/>
            <person name="Blachly J.S."/>
        </authorList>
    </citation>
    <scope>NUCLEOTIDE SEQUENCE [LARGE SCALE GENOMIC DNA]</scope>
    <source>
        <strain evidence="9">B95-8</strain>
        <tissue evidence="9">Cell line</tissue>
    </source>
</reference>
<comment type="subcellular location">
    <subcellularLocation>
        <location evidence="1">Membrane</location>
        <topology evidence="1">Lipid-anchor</topology>
    </subcellularLocation>
</comment>
<comment type="caution">
    <text evidence="9">The sequence shown here is derived from an EMBL/GenBank/DDBJ whole genome shotgun (WGS) entry which is preliminary data.</text>
</comment>
<dbReference type="PROSITE" id="PS51421">
    <property type="entry name" value="RAS"/>
    <property type="match status" value="1"/>
</dbReference>
<dbReference type="SMART" id="SM00175">
    <property type="entry name" value="RAB"/>
    <property type="match status" value="1"/>
</dbReference>
<evidence type="ECO:0000256" key="8">
    <source>
        <dbReference type="ARBA" id="ARBA00047660"/>
    </source>
</evidence>
<name>A0ABQ9VDE4_SAGOE</name>
<evidence type="ECO:0000313" key="9">
    <source>
        <dbReference type="EMBL" id="KAK2107375.1"/>
    </source>
</evidence>
<evidence type="ECO:0000313" key="10">
    <source>
        <dbReference type="Proteomes" id="UP001266305"/>
    </source>
</evidence>
<evidence type="ECO:0000256" key="1">
    <source>
        <dbReference type="ARBA" id="ARBA00004635"/>
    </source>
</evidence>
<evidence type="ECO:0000256" key="2">
    <source>
        <dbReference type="ARBA" id="ARBA00006270"/>
    </source>
</evidence>
<keyword evidence="7" id="KW-0636">Prenylation</keyword>
<dbReference type="InterPro" id="IPR027417">
    <property type="entry name" value="P-loop_NTPase"/>
</dbReference>
<comment type="catalytic activity">
    <reaction evidence="8">
        <text>GTP + H2O = GDP + phosphate + H(+)</text>
        <dbReference type="Rhea" id="RHEA:19669"/>
        <dbReference type="ChEBI" id="CHEBI:15377"/>
        <dbReference type="ChEBI" id="CHEBI:15378"/>
        <dbReference type="ChEBI" id="CHEBI:37565"/>
        <dbReference type="ChEBI" id="CHEBI:43474"/>
        <dbReference type="ChEBI" id="CHEBI:58189"/>
        <dbReference type="EC" id="3.6.5.2"/>
    </reaction>
    <physiologicalReaction direction="left-to-right" evidence="8">
        <dbReference type="Rhea" id="RHEA:19670"/>
    </physiologicalReaction>
</comment>
<keyword evidence="10" id="KW-1185">Reference proteome</keyword>
<dbReference type="EC" id="3.6.5.2" evidence="3"/>
<dbReference type="Proteomes" id="UP001266305">
    <property type="component" value="Unassembled WGS sequence"/>
</dbReference>
<dbReference type="PANTHER" id="PTHR47980">
    <property type="entry name" value="LD44762P"/>
    <property type="match status" value="1"/>
</dbReference>
<dbReference type="SMART" id="SM00173">
    <property type="entry name" value="RAS"/>
    <property type="match status" value="1"/>
</dbReference>
<dbReference type="Gene3D" id="3.40.50.300">
    <property type="entry name" value="P-loop containing nucleotide triphosphate hydrolases"/>
    <property type="match status" value="1"/>
</dbReference>